<dbReference type="Gene3D" id="3.30.360.10">
    <property type="entry name" value="Dihydrodipicolinate Reductase, domain 2"/>
    <property type="match status" value="1"/>
</dbReference>
<dbReference type="GO" id="GO:0051287">
    <property type="term" value="F:NAD binding"/>
    <property type="evidence" value="ECO:0007669"/>
    <property type="project" value="InterPro"/>
</dbReference>
<dbReference type="GO" id="GO:0005737">
    <property type="term" value="C:cytoplasm"/>
    <property type="evidence" value="ECO:0007669"/>
    <property type="project" value="UniProtKB-SubCell"/>
</dbReference>
<dbReference type="SUPFAM" id="SSF55347">
    <property type="entry name" value="Glyceraldehyde-3-phosphate dehydrogenase-like, C-terminal domain"/>
    <property type="match status" value="1"/>
</dbReference>
<dbReference type="InterPro" id="IPR058924">
    <property type="entry name" value="AGPR_dimerisation_dom"/>
</dbReference>
<comment type="pathway">
    <text evidence="5">Amino-acid biosynthesis; L-arginine biosynthesis; N(2)-acetyl-L-ornithine from L-glutamate: step 3/4.</text>
</comment>
<keyword evidence="3 5" id="KW-0521">NADP</keyword>
<accession>B0SQD2</accession>
<dbReference type="SUPFAM" id="SSF51735">
    <property type="entry name" value="NAD(P)-binding Rossmann-fold domains"/>
    <property type="match status" value="1"/>
</dbReference>
<evidence type="ECO:0000256" key="1">
    <source>
        <dbReference type="ARBA" id="ARBA00022571"/>
    </source>
</evidence>
<evidence type="ECO:0000313" key="7">
    <source>
        <dbReference type="EMBL" id="ABZ97590.1"/>
    </source>
</evidence>
<gene>
    <name evidence="5 7" type="primary">argC</name>
    <name evidence="7" type="ordered locus">LEPBI_I1483</name>
</gene>
<evidence type="ECO:0000259" key="6">
    <source>
        <dbReference type="SMART" id="SM00859"/>
    </source>
</evidence>
<evidence type="ECO:0000256" key="4">
    <source>
        <dbReference type="ARBA" id="ARBA00023002"/>
    </source>
</evidence>
<dbReference type="GO" id="GO:0006526">
    <property type="term" value="P:L-arginine biosynthetic process"/>
    <property type="evidence" value="ECO:0007669"/>
    <property type="project" value="UniProtKB-UniRule"/>
</dbReference>
<dbReference type="HAMAP" id="MF_00150">
    <property type="entry name" value="ArgC_type1"/>
    <property type="match status" value="1"/>
</dbReference>
<evidence type="ECO:0000313" key="8">
    <source>
        <dbReference type="Proteomes" id="UP000001847"/>
    </source>
</evidence>
<keyword evidence="4 5" id="KW-0560">Oxidoreductase</keyword>
<dbReference type="Gene3D" id="3.40.50.720">
    <property type="entry name" value="NAD(P)-binding Rossmann-like Domain"/>
    <property type="match status" value="1"/>
</dbReference>
<dbReference type="GO" id="GO:0003942">
    <property type="term" value="F:N-acetyl-gamma-glutamyl-phosphate reductase activity"/>
    <property type="evidence" value="ECO:0007669"/>
    <property type="project" value="UniProtKB-UniRule"/>
</dbReference>
<evidence type="ECO:0000256" key="3">
    <source>
        <dbReference type="ARBA" id="ARBA00022857"/>
    </source>
</evidence>
<dbReference type="InterPro" id="IPR000706">
    <property type="entry name" value="AGPR_type-1"/>
</dbReference>
<keyword evidence="5" id="KW-0963">Cytoplasm</keyword>
<comment type="catalytic activity">
    <reaction evidence="5">
        <text>N-acetyl-L-glutamate 5-semialdehyde + phosphate + NADP(+) = N-acetyl-L-glutamyl 5-phosphate + NADPH + H(+)</text>
        <dbReference type="Rhea" id="RHEA:21588"/>
        <dbReference type="ChEBI" id="CHEBI:15378"/>
        <dbReference type="ChEBI" id="CHEBI:29123"/>
        <dbReference type="ChEBI" id="CHEBI:43474"/>
        <dbReference type="ChEBI" id="CHEBI:57783"/>
        <dbReference type="ChEBI" id="CHEBI:57936"/>
        <dbReference type="ChEBI" id="CHEBI:58349"/>
        <dbReference type="EC" id="1.2.1.38"/>
    </reaction>
</comment>
<dbReference type="Proteomes" id="UP000001847">
    <property type="component" value="Chromosome I"/>
</dbReference>
<proteinExistence type="inferred from homology"/>
<dbReference type="InterPro" id="IPR050085">
    <property type="entry name" value="AGPR"/>
</dbReference>
<dbReference type="InterPro" id="IPR000534">
    <property type="entry name" value="Semialdehyde_DH_NAD-bd"/>
</dbReference>
<dbReference type="CDD" id="cd23934">
    <property type="entry name" value="AGPR_1_C"/>
    <property type="match status" value="1"/>
</dbReference>
<dbReference type="PANTHER" id="PTHR32338:SF10">
    <property type="entry name" value="N-ACETYL-GAMMA-GLUTAMYL-PHOSPHATE REDUCTASE, CHLOROPLASTIC-RELATED"/>
    <property type="match status" value="1"/>
</dbReference>
<dbReference type="STRING" id="456481.LEPBI_I1483"/>
<dbReference type="Pfam" id="PF22698">
    <property type="entry name" value="Semialdhyde_dhC_1"/>
    <property type="match status" value="1"/>
</dbReference>
<keyword evidence="8" id="KW-1185">Reference proteome</keyword>
<comment type="function">
    <text evidence="5">Catalyzes the NADPH-dependent reduction of N-acetyl-5-glutamyl phosphate to yield N-acetyl-L-glutamate 5-semialdehyde.</text>
</comment>
<dbReference type="EC" id="1.2.1.38" evidence="5"/>
<dbReference type="HOGENOM" id="CLU_006384_0_1_12"/>
<dbReference type="CDD" id="cd17895">
    <property type="entry name" value="AGPR_1_N"/>
    <property type="match status" value="1"/>
</dbReference>
<dbReference type="PANTHER" id="PTHR32338">
    <property type="entry name" value="N-ACETYL-GAMMA-GLUTAMYL-PHOSPHATE REDUCTASE, CHLOROPLASTIC-RELATED-RELATED"/>
    <property type="match status" value="1"/>
</dbReference>
<dbReference type="Pfam" id="PF01118">
    <property type="entry name" value="Semialdhyde_dh"/>
    <property type="match status" value="1"/>
</dbReference>
<keyword evidence="1 5" id="KW-0055">Arginine biosynthesis</keyword>
<protein>
    <recommendedName>
        <fullName evidence="5">N-acetyl-gamma-glutamyl-phosphate reductase</fullName>
        <shortName evidence="5">AGPR</shortName>
        <ecNumber evidence="5">1.2.1.38</ecNumber>
    </recommendedName>
    <alternativeName>
        <fullName evidence="5">N-acetyl-glutamate semialdehyde dehydrogenase</fullName>
        <shortName evidence="5">NAGSA dehydrogenase</shortName>
    </alternativeName>
</protein>
<dbReference type="UniPathway" id="UPA00068">
    <property type="reaction ID" value="UER00108"/>
</dbReference>
<dbReference type="InterPro" id="IPR036291">
    <property type="entry name" value="NAD(P)-bd_dom_sf"/>
</dbReference>
<dbReference type="SMART" id="SM00859">
    <property type="entry name" value="Semialdhyde_dh"/>
    <property type="match status" value="1"/>
</dbReference>
<feature type="domain" description="Semialdehyde dehydrogenase NAD-binding" evidence="6">
    <location>
        <begin position="11"/>
        <end position="148"/>
    </location>
</feature>
<sequence length="346" mass="38808">MTLVPFMKQTKLAIIGAGGLTGKELTSLLSHHPHFQLVHITSNQVDGKHIRDVFPELSHLPDLVFQKHDTQVPKDVHIVLATPNEVSLDKAPEFLKEGRKVIDLSGTFRLHDQVKFEKAYQFPHTKFDMMDQVVFGLPELFREKIKNANFVSNPGCYATSAILPIAILGNLRKNIQGPVVVDAKSGVSGAGGRTEEIKFAYTHVYENFRAYKILSHQHEPEIEEYAFVGSEPKEILFTPHLLPVYRGILSTIYIQFTNPVDPKEIQEKLQAVAEKEPFLRLYKTPEEIEIKKVQNTNFLDLGFKTKGNTLVLVSALDNLVKGAAGQALQNLNLMFGYPENLGLVSI</sequence>
<comment type="similarity">
    <text evidence="5">Belongs to the NAGSA dehydrogenase family. Type 1 subfamily.</text>
</comment>
<comment type="subcellular location">
    <subcellularLocation>
        <location evidence="5">Cytoplasm</location>
    </subcellularLocation>
</comment>
<feature type="active site" evidence="5">
    <location>
        <position position="156"/>
    </location>
</feature>
<dbReference type="GO" id="GO:0070401">
    <property type="term" value="F:NADP+ binding"/>
    <property type="evidence" value="ECO:0007669"/>
    <property type="project" value="InterPro"/>
</dbReference>
<evidence type="ECO:0000256" key="5">
    <source>
        <dbReference type="HAMAP-Rule" id="MF_00150"/>
    </source>
</evidence>
<name>B0SQD2_LEPBP</name>
<evidence type="ECO:0000256" key="2">
    <source>
        <dbReference type="ARBA" id="ARBA00022605"/>
    </source>
</evidence>
<reference evidence="7 8" key="1">
    <citation type="journal article" date="2008" name="PLoS ONE">
        <title>Genome sequence of the saprophyte Leptospira biflexa provides insights into the evolution of Leptospira and the pathogenesis of leptospirosis.</title>
        <authorList>
            <person name="Picardeau M."/>
            <person name="Bulach D.M."/>
            <person name="Bouchier C."/>
            <person name="Zuerner R.L."/>
            <person name="Zidane N."/>
            <person name="Wilson P.J."/>
            <person name="Creno S."/>
            <person name="Kuczek E.S."/>
            <person name="Bommezzadri S."/>
            <person name="Davis J.C."/>
            <person name="McGrath A."/>
            <person name="Johnson M.J."/>
            <person name="Boursaux-Eude C."/>
            <person name="Seemann T."/>
            <person name="Rouy Z."/>
            <person name="Coppel R.L."/>
            <person name="Rood J.I."/>
            <person name="Lajus A."/>
            <person name="Davies J.K."/>
            <person name="Medigue C."/>
            <person name="Adler B."/>
        </authorList>
    </citation>
    <scope>NUCLEOTIDE SEQUENCE [LARGE SCALE GENOMIC DNA]</scope>
    <source>
        <strain evidence="8">Patoc 1 / ATCC 23582 / Paris</strain>
    </source>
</reference>
<organism evidence="7 8">
    <name type="scientific">Leptospira biflexa serovar Patoc (strain Patoc 1 / ATCC 23582 / Paris)</name>
    <dbReference type="NCBI Taxonomy" id="456481"/>
    <lineage>
        <taxon>Bacteria</taxon>
        <taxon>Pseudomonadati</taxon>
        <taxon>Spirochaetota</taxon>
        <taxon>Spirochaetia</taxon>
        <taxon>Leptospirales</taxon>
        <taxon>Leptospiraceae</taxon>
        <taxon>Leptospira</taxon>
    </lineage>
</organism>
<dbReference type="NCBIfam" id="TIGR01850">
    <property type="entry name" value="argC"/>
    <property type="match status" value="1"/>
</dbReference>
<keyword evidence="2 5" id="KW-0028">Amino-acid biosynthesis</keyword>
<dbReference type="EMBL" id="CP000786">
    <property type="protein sequence ID" value="ABZ97590.1"/>
    <property type="molecule type" value="Genomic_DNA"/>
</dbReference>
<dbReference type="KEGG" id="lbi:LEPBI_I1483"/>
<dbReference type="AlphaFoldDB" id="B0SQD2"/>